<reference evidence="6 7" key="1">
    <citation type="submission" date="2014-03" db="EMBL/GenBank/DDBJ databases">
        <title>The draft genome sequence of Thalassospira alkalitolerans JCM 18968.</title>
        <authorList>
            <person name="Lai Q."/>
            <person name="Shao Z."/>
        </authorList>
    </citation>
    <scope>NUCLEOTIDE SEQUENCE [LARGE SCALE GENOMIC DNA]</scope>
    <source>
        <strain evidence="6 7">JCM 18968</strain>
    </source>
</reference>
<organism evidence="6 7">
    <name type="scientific">Thalassospira alkalitolerans</name>
    <dbReference type="NCBI Taxonomy" id="1293890"/>
    <lineage>
        <taxon>Bacteria</taxon>
        <taxon>Pseudomonadati</taxon>
        <taxon>Pseudomonadota</taxon>
        <taxon>Alphaproteobacteria</taxon>
        <taxon>Rhodospirillales</taxon>
        <taxon>Thalassospiraceae</taxon>
        <taxon>Thalassospira</taxon>
    </lineage>
</organism>
<feature type="transmembrane region" description="Helical" evidence="5">
    <location>
        <begin position="233"/>
        <end position="258"/>
    </location>
</feature>
<feature type="transmembrane region" description="Helical" evidence="5">
    <location>
        <begin position="355"/>
        <end position="378"/>
    </location>
</feature>
<feature type="transmembrane region" description="Helical" evidence="5">
    <location>
        <begin position="384"/>
        <end position="403"/>
    </location>
</feature>
<comment type="caution">
    <text evidence="6">The sequence shown here is derived from an EMBL/GenBank/DDBJ whole genome shotgun (WGS) entry which is preliminary data.</text>
</comment>
<dbReference type="AlphaFoldDB" id="A0A1Y2L962"/>
<dbReference type="SUPFAM" id="SSF103473">
    <property type="entry name" value="MFS general substrate transporter"/>
    <property type="match status" value="1"/>
</dbReference>
<keyword evidence="1 5" id="KW-0812">Transmembrane</keyword>
<dbReference type="STRING" id="1293890.TALK_16115"/>
<dbReference type="Pfam" id="PF07690">
    <property type="entry name" value="MFS_1"/>
    <property type="match status" value="1"/>
</dbReference>
<feature type="transmembrane region" description="Helical" evidence="5">
    <location>
        <begin position="39"/>
        <end position="59"/>
    </location>
</feature>
<evidence type="ECO:0000256" key="5">
    <source>
        <dbReference type="SAM" id="Phobius"/>
    </source>
</evidence>
<keyword evidence="7" id="KW-1185">Reference proteome</keyword>
<dbReference type="OrthoDB" id="9774288at2"/>
<protein>
    <submittedName>
        <fullName evidence="6">Membrane protein</fullName>
    </submittedName>
</protein>
<dbReference type="InterPro" id="IPR036259">
    <property type="entry name" value="MFS_trans_sf"/>
</dbReference>
<proteinExistence type="predicted"/>
<evidence type="ECO:0000313" key="6">
    <source>
        <dbReference type="EMBL" id="OSQ46718.1"/>
    </source>
</evidence>
<dbReference type="RefSeq" id="WP_139833859.1">
    <property type="nucleotide sequence ID" value="NZ_JFKB01000011.1"/>
</dbReference>
<accession>A0A1Y2L962</accession>
<dbReference type="InterPro" id="IPR011701">
    <property type="entry name" value="MFS"/>
</dbReference>
<evidence type="ECO:0000313" key="7">
    <source>
        <dbReference type="Proteomes" id="UP000193396"/>
    </source>
</evidence>
<feature type="region of interest" description="Disordered" evidence="4">
    <location>
        <begin position="1"/>
        <end position="23"/>
    </location>
</feature>
<evidence type="ECO:0000256" key="3">
    <source>
        <dbReference type="ARBA" id="ARBA00023136"/>
    </source>
</evidence>
<evidence type="ECO:0000256" key="2">
    <source>
        <dbReference type="ARBA" id="ARBA00022989"/>
    </source>
</evidence>
<feature type="transmembrane region" description="Helical" evidence="5">
    <location>
        <begin position="104"/>
        <end position="129"/>
    </location>
</feature>
<name>A0A1Y2L962_9PROT</name>
<dbReference type="EMBL" id="JFKB01000011">
    <property type="protein sequence ID" value="OSQ46718.1"/>
    <property type="molecule type" value="Genomic_DNA"/>
</dbReference>
<feature type="transmembrane region" description="Helical" evidence="5">
    <location>
        <begin position="270"/>
        <end position="287"/>
    </location>
</feature>
<feature type="transmembrane region" description="Helical" evidence="5">
    <location>
        <begin position="80"/>
        <end position="98"/>
    </location>
</feature>
<keyword evidence="3 5" id="KW-0472">Membrane</keyword>
<evidence type="ECO:0000256" key="4">
    <source>
        <dbReference type="SAM" id="MobiDB-lite"/>
    </source>
</evidence>
<dbReference type="GO" id="GO:0022857">
    <property type="term" value="F:transmembrane transporter activity"/>
    <property type="evidence" value="ECO:0007669"/>
    <property type="project" value="InterPro"/>
</dbReference>
<feature type="transmembrane region" description="Helical" evidence="5">
    <location>
        <begin position="299"/>
        <end position="316"/>
    </location>
</feature>
<feature type="transmembrane region" description="Helical" evidence="5">
    <location>
        <begin position="166"/>
        <end position="187"/>
    </location>
</feature>
<gene>
    <name evidence="6" type="ORF">TALK_16115</name>
</gene>
<feature type="transmembrane region" description="Helical" evidence="5">
    <location>
        <begin position="322"/>
        <end position="343"/>
    </location>
</feature>
<dbReference type="Gene3D" id="1.20.1250.20">
    <property type="entry name" value="MFS general substrate transporter like domains"/>
    <property type="match status" value="2"/>
</dbReference>
<keyword evidence="2 5" id="KW-1133">Transmembrane helix</keyword>
<evidence type="ECO:0000256" key="1">
    <source>
        <dbReference type="ARBA" id="ARBA00022692"/>
    </source>
</evidence>
<dbReference type="CDD" id="cd06174">
    <property type="entry name" value="MFS"/>
    <property type="match status" value="1"/>
</dbReference>
<feature type="transmembrane region" description="Helical" evidence="5">
    <location>
        <begin position="193"/>
        <end position="213"/>
    </location>
</feature>
<dbReference type="Proteomes" id="UP000193396">
    <property type="component" value="Unassembled WGS sequence"/>
</dbReference>
<sequence length="428" mass="47460">MSKDLPPEISTHAAPIEVPGNPDLSGNPVAHKGWRNPEVLLIFMAAAMPLSFSTWMALLNNFSIEMADFTGREIGILQSLREIPGFMAFSAIFVLLILREQTFALISLLVLGVGVAISGYFPTVVGLYCTTVLMSIGFHYFETMQQALSLQWVKKERTPLVMGRQLSAKSLSSLIMFGIVWVMLEIFNVEYRYVYLFGGALTILAAVVAWMAFPKFSDAHPQTKKLILRKRYWLYYALTFMSGARRQIFTVFAGFLMVEKFGYDVGTVTLLYLLNHAINMVLAPKIGHLISKWGERRALTFEYAGLFIIFVSYAFVENDKVAGGLYVIDHLFFAMAIAIKTYFQKIAEPADISSTAGVSFTINHIAAVFIPAAFGLLWLISPSAVFLAGAGMAVVSLFLALNVPHDPEPGNEVVMGYKSPQPMLRPAE</sequence>